<sequence>MDIKSYKQKKTRGLSVRQVIESALDDLEQLDSIVIVAKYDNNNIATGYSGDNNAELAGLCEFVKSELIELIADE</sequence>
<dbReference type="GO" id="GO:0034023">
    <property type="term" value="F:5-(carboxyamino)imidazole ribonucleotide mutase activity"/>
    <property type="evidence" value="ECO:0007669"/>
    <property type="project" value="UniProtKB-EC"/>
</dbReference>
<dbReference type="HOGENOM" id="CLU_2685998_0_0_9"/>
<protein>
    <submittedName>
        <fullName evidence="1">Phosphoribosylaminoimidazole carboxylase catalytic subunit</fullName>
        <ecNumber evidence="1">5.4.99.18</ecNumber>
    </submittedName>
</protein>
<proteinExistence type="predicted"/>
<comment type="caution">
    <text evidence="1">The sequence shown here is derived from an EMBL/GenBank/DDBJ whole genome shotgun (WGS) entry which is preliminary data.</text>
</comment>
<keyword evidence="1" id="KW-0413">Isomerase</keyword>
<accession>F9DX40</accession>
<organism evidence="1 2">
    <name type="scientific">Sporosarcina newyorkensis 2681</name>
    <dbReference type="NCBI Taxonomy" id="1027292"/>
    <lineage>
        <taxon>Bacteria</taxon>
        <taxon>Bacillati</taxon>
        <taxon>Bacillota</taxon>
        <taxon>Bacilli</taxon>
        <taxon>Bacillales</taxon>
        <taxon>Caryophanaceae</taxon>
        <taxon>Sporosarcina</taxon>
    </lineage>
</organism>
<dbReference type="EMBL" id="AFPZ01000105">
    <property type="protein sequence ID" value="EGQ21088.1"/>
    <property type="molecule type" value="Genomic_DNA"/>
</dbReference>
<reference evidence="1 2" key="1">
    <citation type="submission" date="2011-04" db="EMBL/GenBank/DDBJ databases">
        <authorList>
            <person name="Muzny D."/>
            <person name="Qin X."/>
            <person name="Deng J."/>
            <person name="Jiang H."/>
            <person name="Liu Y."/>
            <person name="Qu J."/>
            <person name="Song X.-Z."/>
            <person name="Zhang L."/>
            <person name="Thornton R."/>
            <person name="Coyle M."/>
            <person name="Francisco L."/>
            <person name="Jackson L."/>
            <person name="Javaid M."/>
            <person name="Korchina V."/>
            <person name="Kovar C."/>
            <person name="Mata R."/>
            <person name="Mathew T."/>
            <person name="Ngo R."/>
            <person name="Nguyen L."/>
            <person name="Nguyen N."/>
            <person name="Okwuonu G."/>
            <person name="Ongeri F."/>
            <person name="Pham C."/>
            <person name="Simmons D."/>
            <person name="Wilczek-Boney K."/>
            <person name="Hale W."/>
            <person name="Jakkamsetti A."/>
            <person name="Pham P."/>
            <person name="Ruth R."/>
            <person name="San Lucas F."/>
            <person name="Warren J."/>
            <person name="Zhang J."/>
            <person name="Zhao Z."/>
            <person name="Zhou C."/>
            <person name="Zhu D."/>
            <person name="Lee S."/>
            <person name="Bess C."/>
            <person name="Blankenburg K."/>
            <person name="Forbes L."/>
            <person name="Fu Q."/>
            <person name="Gubbala S."/>
            <person name="Hirani K."/>
            <person name="Jayaseelan J.C."/>
            <person name="Lara F."/>
            <person name="Munidasa M."/>
            <person name="Palculict T."/>
            <person name="Patil S."/>
            <person name="Pu L.-L."/>
            <person name="Saada N."/>
            <person name="Tang L."/>
            <person name="Weissenberger G."/>
            <person name="Zhu Y."/>
            <person name="Hemphill L."/>
            <person name="Shang Y."/>
            <person name="Youmans B."/>
            <person name="Ayvaz T."/>
            <person name="Ross M."/>
            <person name="Santibanez J."/>
            <person name="Aqrawi P."/>
            <person name="Gross S."/>
            <person name="Joshi V."/>
            <person name="Fowler G."/>
            <person name="Nazareth L."/>
            <person name="Reid J."/>
            <person name="Worley K."/>
            <person name="Petrosino J."/>
            <person name="Highlander S."/>
            <person name="Gibbs R."/>
        </authorList>
    </citation>
    <scope>NUCLEOTIDE SEQUENCE [LARGE SCALE GENOMIC DNA]</scope>
    <source>
        <strain evidence="1 2">2681</strain>
    </source>
</reference>
<name>F9DX40_9BACL</name>
<evidence type="ECO:0000313" key="2">
    <source>
        <dbReference type="Proteomes" id="UP000005316"/>
    </source>
</evidence>
<evidence type="ECO:0000313" key="1">
    <source>
        <dbReference type="EMBL" id="EGQ21088.1"/>
    </source>
</evidence>
<dbReference type="EC" id="5.4.99.18" evidence="1"/>
<dbReference type="AlphaFoldDB" id="F9DX40"/>
<dbReference type="Proteomes" id="UP000005316">
    <property type="component" value="Unassembled WGS sequence"/>
</dbReference>
<gene>
    <name evidence="1" type="primary">purE2</name>
    <name evidence="1" type="ORF">HMPREF9372_3371</name>
</gene>
<dbReference type="RefSeq" id="WP_009498062.1">
    <property type="nucleotide sequence ID" value="NZ_GL982998.1"/>
</dbReference>